<comment type="caution">
    <text evidence="13">The sequence shown here is derived from an EMBL/GenBank/DDBJ whole genome shotgun (WGS) entry which is preliminary data.</text>
</comment>
<dbReference type="InterPro" id="IPR036259">
    <property type="entry name" value="MFS_trans_sf"/>
</dbReference>
<comment type="subcellular location">
    <subcellularLocation>
        <location evidence="1">Cell membrane</location>
        <topology evidence="1">Multi-pass membrane protein</topology>
    </subcellularLocation>
</comment>
<evidence type="ECO:0000256" key="6">
    <source>
        <dbReference type="ARBA" id="ARBA00022847"/>
    </source>
</evidence>
<feature type="transmembrane region" description="Helical" evidence="11">
    <location>
        <begin position="354"/>
        <end position="372"/>
    </location>
</feature>
<evidence type="ECO:0000256" key="11">
    <source>
        <dbReference type="SAM" id="Phobius"/>
    </source>
</evidence>
<comment type="similarity">
    <text evidence="2">Belongs to the major facilitator superfamily. Metabolite:H+ Symporter (MHS) family (TC 2.A.1.6) family.</text>
</comment>
<dbReference type="InterPro" id="IPR005828">
    <property type="entry name" value="MFS_sugar_transport-like"/>
</dbReference>
<dbReference type="InterPro" id="IPR020846">
    <property type="entry name" value="MFS_dom"/>
</dbReference>
<feature type="transmembrane region" description="Helical" evidence="11">
    <location>
        <begin position="74"/>
        <end position="92"/>
    </location>
</feature>
<feature type="transmembrane region" description="Helical" evidence="11">
    <location>
        <begin position="156"/>
        <end position="175"/>
    </location>
</feature>
<keyword evidence="8 11" id="KW-0472">Membrane</keyword>
<evidence type="ECO:0000256" key="9">
    <source>
        <dbReference type="ARBA" id="ARBA00037295"/>
    </source>
</evidence>
<dbReference type="Proteomes" id="UP000273158">
    <property type="component" value="Unassembled WGS sequence"/>
</dbReference>
<keyword evidence="3" id="KW-0813">Transport</keyword>
<dbReference type="Pfam" id="PF00083">
    <property type="entry name" value="Sugar_tr"/>
    <property type="match status" value="2"/>
</dbReference>
<evidence type="ECO:0000256" key="2">
    <source>
        <dbReference type="ARBA" id="ARBA00008240"/>
    </source>
</evidence>
<sequence length="522" mass="55248">MPIVVAPAASPLPRTPATAVSDPGLVTLLRQVPHRMSSATAAPAASASSPTPANPRSRVITASLIGTTIEFYDFYAYATAAVLVFPILFFPTGNETTALLASFGVFGAAMVARPIGAIIFGHFGDRFGRKATLVASLLTMGVATFLIGLLPTFDQIGWWAALLLLVMRLAQGFALGGEWSGAALVATENAPKGKRAWYGTFPQLGAPIGFIIANGVFLIINFALPHPDGTAQRSEEFLSWGWRVPFLFSAVMVIVGLWVRLRLVESDAFARVEKTGAVRKFPLGSVIRHHWKELILGTFIMLATYVLFYLMTSFTLSYATKPTLEGAQTAADAAGTAFDAAAYVPGLGFGYTDFVIMQIIGVVFFGIFTMLSGPLADSIGRRKLLIWVTVGIIVFGLAFNVFLSPHVDPKFTGALVQAGLVFGFMLMGATFGPMGAVLPELFPTNVRYTGSAISYNLSSILGAALAPIVAVALWALAGGSPWLVGVYLAAMGVLTLIALIVSKETKDVDYDTNIGVGATGSL</sequence>
<dbReference type="PROSITE" id="PS00216">
    <property type="entry name" value="SUGAR_TRANSPORT_1"/>
    <property type="match status" value="1"/>
</dbReference>
<evidence type="ECO:0000256" key="8">
    <source>
        <dbReference type="ARBA" id="ARBA00023136"/>
    </source>
</evidence>
<keyword evidence="7 11" id="KW-1133">Transmembrane helix</keyword>
<dbReference type="GO" id="GO:0015293">
    <property type="term" value="F:symporter activity"/>
    <property type="evidence" value="ECO:0007669"/>
    <property type="project" value="UniProtKB-KW"/>
</dbReference>
<feature type="transmembrane region" description="Helical" evidence="11">
    <location>
        <begin position="98"/>
        <end position="120"/>
    </location>
</feature>
<dbReference type="EMBL" id="RCDB01000003">
    <property type="protein sequence ID" value="RLK47821.1"/>
    <property type="molecule type" value="Genomic_DNA"/>
</dbReference>
<protein>
    <recommendedName>
        <fullName evidence="10">Putative proline/betaine transporter</fullName>
    </recommendedName>
</protein>
<feature type="transmembrane region" description="Helical" evidence="11">
    <location>
        <begin position="415"/>
        <end position="441"/>
    </location>
</feature>
<reference evidence="13 14" key="1">
    <citation type="journal article" date="2015" name="Stand. Genomic Sci.">
        <title>Genomic Encyclopedia of Bacterial and Archaeal Type Strains, Phase III: the genomes of soil and plant-associated and newly described type strains.</title>
        <authorList>
            <person name="Whitman W.B."/>
            <person name="Woyke T."/>
            <person name="Klenk H.P."/>
            <person name="Zhou Y."/>
            <person name="Lilburn T.G."/>
            <person name="Beck B.J."/>
            <person name="De Vos P."/>
            <person name="Vandamme P."/>
            <person name="Eisen J.A."/>
            <person name="Garrity G."/>
            <person name="Hugenholtz P."/>
            <person name="Kyrpides N.C."/>
        </authorList>
    </citation>
    <scope>NUCLEOTIDE SEQUENCE [LARGE SCALE GENOMIC DNA]</scope>
    <source>
        <strain evidence="13 14">S2T63</strain>
    </source>
</reference>
<dbReference type="AlphaFoldDB" id="A0A498C614"/>
<evidence type="ECO:0000313" key="14">
    <source>
        <dbReference type="Proteomes" id="UP000273158"/>
    </source>
</evidence>
<feature type="transmembrane region" description="Helical" evidence="11">
    <location>
        <begin position="384"/>
        <end position="403"/>
    </location>
</feature>
<name>A0A498C614_9MICO</name>
<keyword evidence="14" id="KW-1185">Reference proteome</keyword>
<feature type="transmembrane region" description="Helical" evidence="11">
    <location>
        <begin position="132"/>
        <end position="150"/>
    </location>
</feature>
<evidence type="ECO:0000256" key="5">
    <source>
        <dbReference type="ARBA" id="ARBA00022692"/>
    </source>
</evidence>
<dbReference type="PROSITE" id="PS50850">
    <property type="entry name" value="MFS"/>
    <property type="match status" value="1"/>
</dbReference>
<proteinExistence type="inferred from homology"/>
<comment type="function">
    <text evidence="9">May be a proton symporter involved in the uptake of osmolytes such as proline and glycine betaine.</text>
</comment>
<feature type="domain" description="Major facilitator superfamily (MFS) profile" evidence="12">
    <location>
        <begin position="59"/>
        <end position="506"/>
    </location>
</feature>
<dbReference type="PANTHER" id="PTHR43045">
    <property type="entry name" value="SHIKIMATE TRANSPORTER"/>
    <property type="match status" value="1"/>
</dbReference>
<keyword evidence="5 11" id="KW-0812">Transmembrane</keyword>
<evidence type="ECO:0000256" key="3">
    <source>
        <dbReference type="ARBA" id="ARBA00022448"/>
    </source>
</evidence>
<dbReference type="CDD" id="cd17369">
    <property type="entry name" value="MFS_ShiA_like"/>
    <property type="match status" value="1"/>
</dbReference>
<dbReference type="GO" id="GO:0005886">
    <property type="term" value="C:plasma membrane"/>
    <property type="evidence" value="ECO:0007669"/>
    <property type="project" value="UniProtKB-SubCell"/>
</dbReference>
<feature type="transmembrane region" description="Helical" evidence="11">
    <location>
        <begin position="453"/>
        <end position="476"/>
    </location>
</feature>
<evidence type="ECO:0000313" key="13">
    <source>
        <dbReference type="EMBL" id="RLK47821.1"/>
    </source>
</evidence>
<keyword evidence="4" id="KW-1003">Cell membrane</keyword>
<feature type="transmembrane region" description="Helical" evidence="11">
    <location>
        <begin position="482"/>
        <end position="501"/>
    </location>
</feature>
<evidence type="ECO:0000256" key="1">
    <source>
        <dbReference type="ARBA" id="ARBA00004651"/>
    </source>
</evidence>
<keyword evidence="6" id="KW-0769">Symport</keyword>
<evidence type="ECO:0000256" key="4">
    <source>
        <dbReference type="ARBA" id="ARBA00022475"/>
    </source>
</evidence>
<dbReference type="PANTHER" id="PTHR43045:SF2">
    <property type="entry name" value="INNER MEMBRANE METABOLITE TRANSPORT PROTEIN YHJE"/>
    <property type="match status" value="1"/>
</dbReference>
<feature type="transmembrane region" description="Helical" evidence="11">
    <location>
        <begin position="196"/>
        <end position="220"/>
    </location>
</feature>
<evidence type="ECO:0000259" key="12">
    <source>
        <dbReference type="PROSITE" id="PS50850"/>
    </source>
</evidence>
<gene>
    <name evidence="13" type="ORF">C7474_2418</name>
</gene>
<dbReference type="InterPro" id="IPR005829">
    <property type="entry name" value="Sugar_transporter_CS"/>
</dbReference>
<evidence type="ECO:0000256" key="10">
    <source>
        <dbReference type="ARBA" id="ARBA00039918"/>
    </source>
</evidence>
<dbReference type="SUPFAM" id="SSF103473">
    <property type="entry name" value="MFS general substrate transporter"/>
    <property type="match status" value="1"/>
</dbReference>
<accession>A0A498C614</accession>
<evidence type="ECO:0000256" key="7">
    <source>
        <dbReference type="ARBA" id="ARBA00022989"/>
    </source>
</evidence>
<organism evidence="13 14">
    <name type="scientific">Microbacterium telephonicum</name>
    <dbReference type="NCBI Taxonomy" id="1714841"/>
    <lineage>
        <taxon>Bacteria</taxon>
        <taxon>Bacillati</taxon>
        <taxon>Actinomycetota</taxon>
        <taxon>Actinomycetes</taxon>
        <taxon>Micrococcales</taxon>
        <taxon>Microbacteriaceae</taxon>
        <taxon>Microbacterium</taxon>
    </lineage>
</organism>
<feature type="transmembrane region" description="Helical" evidence="11">
    <location>
        <begin position="294"/>
        <end position="316"/>
    </location>
</feature>
<dbReference type="Gene3D" id="1.20.1250.20">
    <property type="entry name" value="MFS general substrate transporter like domains"/>
    <property type="match status" value="1"/>
</dbReference>
<feature type="transmembrane region" description="Helical" evidence="11">
    <location>
        <begin position="240"/>
        <end position="261"/>
    </location>
</feature>
<dbReference type="FunFam" id="1.20.1250.20:FF:000001">
    <property type="entry name" value="Dicarboxylate MFS transporter"/>
    <property type="match status" value="1"/>
</dbReference>